<protein>
    <submittedName>
        <fullName evidence="1">Omp28-related outer membrane protein</fullName>
    </submittedName>
</protein>
<evidence type="ECO:0000313" key="2">
    <source>
        <dbReference type="Proteomes" id="UP001431776"/>
    </source>
</evidence>
<dbReference type="Pfam" id="PF11551">
    <property type="entry name" value="Omp28"/>
    <property type="match status" value="1"/>
</dbReference>
<dbReference type="Gene3D" id="2.60.120.260">
    <property type="entry name" value="Galactose-binding domain-like"/>
    <property type="match status" value="1"/>
</dbReference>
<dbReference type="AlphaFoldDB" id="A0AAW6TRE9"/>
<proteinExistence type="predicted"/>
<dbReference type="Proteomes" id="UP001431776">
    <property type="component" value="Unassembled WGS sequence"/>
</dbReference>
<dbReference type="SUPFAM" id="SSF52833">
    <property type="entry name" value="Thioredoxin-like"/>
    <property type="match status" value="1"/>
</dbReference>
<comment type="caution">
    <text evidence="1">The sequence shown here is derived from an EMBL/GenBank/DDBJ whole genome shotgun (WGS) entry which is preliminary data.</text>
</comment>
<keyword evidence="2" id="KW-1185">Reference proteome</keyword>
<accession>A0AAW6TRE9</accession>
<gene>
    <name evidence="1" type="ORF">QJ522_04290</name>
</gene>
<dbReference type="RefSeq" id="WP_349243662.1">
    <property type="nucleotide sequence ID" value="NZ_JASCXX010000004.1"/>
</dbReference>
<organism evidence="1 2">
    <name type="scientific">Anaerobaca lacustris</name>
    <dbReference type="NCBI Taxonomy" id="3044600"/>
    <lineage>
        <taxon>Bacteria</taxon>
        <taxon>Pseudomonadati</taxon>
        <taxon>Planctomycetota</taxon>
        <taxon>Phycisphaerae</taxon>
        <taxon>Sedimentisphaerales</taxon>
        <taxon>Anaerobacaceae</taxon>
        <taxon>Anaerobaca</taxon>
    </lineage>
</organism>
<sequence>MSVGATAQIKTVLLEQHTAAWCGWCPDGSVVVDQIVARYGDRVTAVKIHSGDAMEIPEQRIIGNALGLTGFPTASVDRKSFGDSVFLNRDVWKTTCESQMQQKAKAEVDCFYTLNRSTRTVRIRVTANITESMSYPLRFNAYIVENDVTGTGSGYDQANYLSHRSGYEGHPYYDKAPIIAGYHHMSVVRRMLGGAWGTPGGLPSSVQAGEFYEYEFESQIDSQWNMDNLYFVGILQANAEDNKEIVNCAVAVENGALLNRIINSDAPTTRVLPAGSDLANTYTLENATTAQQTYAVTLSTTERTPADWSAVLTCGATTLTASGANAATGQIVVPANSAVELALTLQIGATLGIGDAAVLLRLQGTPTVERSRVLTGITTEIEHVLVETGSDYSMVPYITRPAYSDTVILEPSDYLALANDLPNVKVVIWNKGPSGSLSPEEVQAIKRPGNVNHFICGDAVVYGLANPNNLNYFGLEYIGWNLEARGWTYSIWVSGQQGDVITASLGEHIEGQLINCYIDMVRITDPANVFPILHFEEDGLRRCDGSIYYIPAEEAIFGVRSTRNNRRTVLLAICPYVIVRGDTREALVGKILDWLEAPSGQAAGAATSPAFEDFETADFLRLPWQHSGNRSWTISSAEAYSGNYSAQAGAIGHGQNSALNVTLTCVAGDVSFWVKVSSESRYDKLSFLIDGVQAREWSGQQDWVSASIPVEAGTHVFEWRYMKDESISQGQDTAWIDDIAFPL</sequence>
<dbReference type="InterPro" id="IPR013783">
    <property type="entry name" value="Ig-like_fold"/>
</dbReference>
<evidence type="ECO:0000313" key="1">
    <source>
        <dbReference type="EMBL" id="MDI6448253.1"/>
    </source>
</evidence>
<name>A0AAW6TRE9_9BACT</name>
<dbReference type="EMBL" id="JASCXX010000004">
    <property type="protein sequence ID" value="MDI6448253.1"/>
    <property type="molecule type" value="Genomic_DNA"/>
</dbReference>
<dbReference type="InterPro" id="IPR036249">
    <property type="entry name" value="Thioredoxin-like_sf"/>
</dbReference>
<reference evidence="1" key="1">
    <citation type="submission" date="2023-05" db="EMBL/GenBank/DDBJ databases">
        <title>Anaerotaeda fermentans gen. nov., sp. nov., a novel anaerobic planctomycete of the new family within the order Sedimentisphaerales isolated from Taman Peninsula, Russia.</title>
        <authorList>
            <person name="Khomyakova M.A."/>
            <person name="Merkel A.Y."/>
            <person name="Slobodkin A.I."/>
        </authorList>
    </citation>
    <scope>NUCLEOTIDE SEQUENCE</scope>
    <source>
        <strain evidence="1">M17dextr</strain>
    </source>
</reference>
<dbReference type="Gene3D" id="2.60.40.10">
    <property type="entry name" value="Immunoglobulins"/>
    <property type="match status" value="1"/>
</dbReference>
<dbReference type="InterPro" id="IPR021615">
    <property type="entry name" value="Omp28"/>
</dbReference>